<dbReference type="SUPFAM" id="SSF54909">
    <property type="entry name" value="Dimeric alpha+beta barrel"/>
    <property type="match status" value="1"/>
</dbReference>
<dbReference type="Pfam" id="PF03795">
    <property type="entry name" value="YCII"/>
    <property type="match status" value="1"/>
</dbReference>
<dbReference type="PANTHER" id="PTHR35174">
    <property type="entry name" value="BLL7171 PROTEIN-RELATED"/>
    <property type="match status" value="1"/>
</dbReference>
<organism evidence="3 4">
    <name type="scientific">Micromonospora endolithica</name>
    <dbReference type="NCBI Taxonomy" id="230091"/>
    <lineage>
        <taxon>Bacteria</taxon>
        <taxon>Bacillati</taxon>
        <taxon>Actinomycetota</taxon>
        <taxon>Actinomycetes</taxon>
        <taxon>Micromonosporales</taxon>
        <taxon>Micromonosporaceae</taxon>
        <taxon>Micromonospora</taxon>
    </lineage>
</organism>
<dbReference type="AlphaFoldDB" id="A0A3A9ZMN8"/>
<dbReference type="InterPro" id="IPR005545">
    <property type="entry name" value="YCII"/>
</dbReference>
<name>A0A3A9ZMN8_9ACTN</name>
<dbReference type="Proteomes" id="UP000281726">
    <property type="component" value="Unassembled WGS sequence"/>
</dbReference>
<dbReference type="Gene3D" id="3.30.70.1060">
    <property type="entry name" value="Dimeric alpha+beta barrel"/>
    <property type="match status" value="1"/>
</dbReference>
<comment type="similarity">
    <text evidence="1">Belongs to the YciI family.</text>
</comment>
<dbReference type="RefSeq" id="WP_120726933.1">
    <property type="nucleotide sequence ID" value="NZ_RBAK01000002.1"/>
</dbReference>
<gene>
    <name evidence="3" type="ORF">D7223_08940</name>
</gene>
<feature type="domain" description="YCII-related" evidence="2">
    <location>
        <begin position="1"/>
        <end position="104"/>
    </location>
</feature>
<dbReference type="EMBL" id="RBAK01000002">
    <property type="protein sequence ID" value="RKN49581.1"/>
    <property type="molecule type" value="Genomic_DNA"/>
</dbReference>
<proteinExistence type="inferred from homology"/>
<sequence>MRFMIMHKLDQNNPAAYSPDAAFIATMGAFVQEMTDAGVLLAGDGLRPTSKEDATRITATGGRTTVTDGPFTETKELIAGFLMVEVRDKAEAVEWARRYADIFTASLGEVEVDVRRVTEMADLEALA</sequence>
<keyword evidence="4" id="KW-1185">Reference proteome</keyword>
<evidence type="ECO:0000256" key="1">
    <source>
        <dbReference type="ARBA" id="ARBA00007689"/>
    </source>
</evidence>
<evidence type="ECO:0000313" key="3">
    <source>
        <dbReference type="EMBL" id="RKN49581.1"/>
    </source>
</evidence>
<protein>
    <recommendedName>
        <fullName evidence="2">YCII-related domain-containing protein</fullName>
    </recommendedName>
</protein>
<dbReference type="OrthoDB" id="668782at2"/>
<evidence type="ECO:0000259" key="2">
    <source>
        <dbReference type="Pfam" id="PF03795"/>
    </source>
</evidence>
<accession>A0A3A9ZMN8</accession>
<evidence type="ECO:0000313" key="4">
    <source>
        <dbReference type="Proteomes" id="UP000281726"/>
    </source>
</evidence>
<reference evidence="3 4" key="1">
    <citation type="journal article" date="2004" name="Syst. Appl. Microbiol.">
        <title>Cryptoendolithic actinomycetes from antarctic sandstone rock samples: Micromonospora endolithica sp. nov. and two isolates related to Micromonospora coerulea Jensen 1932.</title>
        <authorList>
            <person name="Hirsch P."/>
            <person name="Mevs U."/>
            <person name="Kroppenstedt R.M."/>
            <person name="Schumann P."/>
            <person name="Stackebrandt E."/>
        </authorList>
    </citation>
    <scope>NUCLEOTIDE SEQUENCE [LARGE SCALE GENOMIC DNA]</scope>
    <source>
        <strain evidence="3 4">JCM 12677</strain>
    </source>
</reference>
<dbReference type="InterPro" id="IPR011008">
    <property type="entry name" value="Dimeric_a/b-barrel"/>
</dbReference>
<comment type="caution">
    <text evidence="3">The sequence shown here is derived from an EMBL/GenBank/DDBJ whole genome shotgun (WGS) entry which is preliminary data.</text>
</comment>